<evidence type="ECO:0000313" key="5">
    <source>
        <dbReference type="EMBL" id="MFC4390665.1"/>
    </source>
</evidence>
<dbReference type="InterPro" id="IPR016035">
    <property type="entry name" value="Acyl_Trfase/lysoPLipase"/>
</dbReference>
<evidence type="ECO:0000259" key="4">
    <source>
        <dbReference type="PROSITE" id="PS51635"/>
    </source>
</evidence>
<evidence type="ECO:0000256" key="1">
    <source>
        <dbReference type="ARBA" id="ARBA00010240"/>
    </source>
</evidence>
<feature type="active site" description="Nucleophile" evidence="3">
    <location>
        <position position="57"/>
    </location>
</feature>
<keyword evidence="3" id="KW-0378">Hydrolase</keyword>
<feature type="domain" description="PNPLA" evidence="4">
    <location>
        <begin position="13"/>
        <end position="213"/>
    </location>
</feature>
<keyword evidence="2 3" id="KW-0443">Lipid metabolism</keyword>
<protein>
    <submittedName>
        <fullName evidence="5">CBASS cGAMP-activated phospholipase</fullName>
    </submittedName>
</protein>
<dbReference type="Pfam" id="PF01734">
    <property type="entry name" value="Patatin"/>
    <property type="match status" value="1"/>
</dbReference>
<dbReference type="CDD" id="cd07199">
    <property type="entry name" value="Pat17_PNPLA8_PNPLA9_like"/>
    <property type="match status" value="1"/>
</dbReference>
<evidence type="ECO:0000313" key="6">
    <source>
        <dbReference type="Proteomes" id="UP001595719"/>
    </source>
</evidence>
<dbReference type="NCBIfam" id="NF041079">
    <property type="entry name" value="CBASS_lipase"/>
    <property type="match status" value="1"/>
</dbReference>
<evidence type="ECO:0000256" key="3">
    <source>
        <dbReference type="PROSITE-ProRule" id="PRU01161"/>
    </source>
</evidence>
<dbReference type="Gene3D" id="3.40.1090.10">
    <property type="entry name" value="Cytosolic phospholipase A2 catalytic domain"/>
    <property type="match status" value="1"/>
</dbReference>
<sequence length="344" mass="39172">MTTVMKDKKFKILSIDGGGIRGVFPAMYLASFEEELQRKGVEKWQIYQNFDLICGTSTGGIMAIALALGIPAREIYDLYVNNAYDIFGHKKSFVKQLYSASHERKTLEKLIKDKFSDYNDGKDPILKDCKTNVCIPIFDLLEGKPSVLKNDYHPNFTRDYHIPAYQAALATAAAPTYFTPYSSEYLTEQGVKKPFKNKIDGGVFANNPTLIGIIEAEQAFYKEKSNLNILSIGTGFQKFSDGAKRENWGILYWINRKRKRLIELFMQAQSQEIENLVTIMQNGIDKEKATHPNFIYYRINAELDGTLNIEMDETDKDKLEALAQKAAYKFHEDATTIIKHFSNG</sequence>
<name>A0ABV8W435_9FLAO</name>
<dbReference type="Proteomes" id="UP001595719">
    <property type="component" value="Unassembled WGS sequence"/>
</dbReference>
<proteinExistence type="inferred from homology"/>
<dbReference type="EMBL" id="JBHSCO010000002">
    <property type="protein sequence ID" value="MFC4390665.1"/>
    <property type="molecule type" value="Genomic_DNA"/>
</dbReference>
<gene>
    <name evidence="5" type="ORF">ACFOY0_06640</name>
</gene>
<keyword evidence="6" id="KW-1185">Reference proteome</keyword>
<comment type="caution">
    <text evidence="5">The sequence shown here is derived from an EMBL/GenBank/DDBJ whole genome shotgun (WGS) entry which is preliminary data.</text>
</comment>
<evidence type="ECO:0000256" key="2">
    <source>
        <dbReference type="ARBA" id="ARBA00023098"/>
    </source>
</evidence>
<organism evidence="5 6">
    <name type="scientific">Flavobacterium quisquiliarum</name>
    <dbReference type="NCBI Taxonomy" id="1834436"/>
    <lineage>
        <taxon>Bacteria</taxon>
        <taxon>Pseudomonadati</taxon>
        <taxon>Bacteroidota</taxon>
        <taxon>Flavobacteriia</taxon>
        <taxon>Flavobacteriales</taxon>
        <taxon>Flavobacteriaceae</taxon>
        <taxon>Flavobacterium</taxon>
    </lineage>
</organism>
<feature type="short sequence motif" description="GXGXXG" evidence="3">
    <location>
        <begin position="17"/>
        <end position="22"/>
    </location>
</feature>
<dbReference type="SUPFAM" id="SSF52151">
    <property type="entry name" value="FabD/lysophospholipase-like"/>
    <property type="match status" value="1"/>
</dbReference>
<accession>A0ABV8W435</accession>
<comment type="similarity">
    <text evidence="1">Belongs to the patatin family.</text>
</comment>
<feature type="short sequence motif" description="DGA/G" evidence="3">
    <location>
        <begin position="200"/>
        <end position="202"/>
    </location>
</feature>
<dbReference type="InterPro" id="IPR002641">
    <property type="entry name" value="PNPLA_dom"/>
</dbReference>
<dbReference type="PANTHER" id="PTHR32176">
    <property type="entry name" value="XYLOSE ISOMERASE"/>
    <property type="match status" value="1"/>
</dbReference>
<feature type="short sequence motif" description="GXSXG" evidence="3">
    <location>
        <begin position="55"/>
        <end position="59"/>
    </location>
</feature>
<reference evidence="6" key="1">
    <citation type="journal article" date="2019" name="Int. J. Syst. Evol. Microbiol.">
        <title>The Global Catalogue of Microorganisms (GCM) 10K type strain sequencing project: providing services to taxonomists for standard genome sequencing and annotation.</title>
        <authorList>
            <consortium name="The Broad Institute Genomics Platform"/>
            <consortium name="The Broad Institute Genome Sequencing Center for Infectious Disease"/>
            <person name="Wu L."/>
            <person name="Ma J."/>
        </authorList>
    </citation>
    <scope>NUCLEOTIDE SEQUENCE [LARGE SCALE GENOMIC DNA]</scope>
    <source>
        <strain evidence="6">CGMCC 1.15345</strain>
    </source>
</reference>
<dbReference type="PANTHER" id="PTHR32176:SF92">
    <property type="entry name" value="XYLOSE ISOMERASE"/>
    <property type="match status" value="1"/>
</dbReference>
<dbReference type="PROSITE" id="PS51635">
    <property type="entry name" value="PNPLA"/>
    <property type="match status" value="1"/>
</dbReference>
<keyword evidence="3" id="KW-0442">Lipid degradation</keyword>
<feature type="active site" description="Proton acceptor" evidence="3">
    <location>
        <position position="200"/>
    </location>
</feature>